<evidence type="ECO:0000313" key="2">
    <source>
        <dbReference type="EMBL" id="KAK4461157.1"/>
    </source>
</evidence>
<feature type="region of interest" description="Disordered" evidence="1">
    <location>
        <begin position="776"/>
        <end position="807"/>
    </location>
</feature>
<sequence>MSQNKTAANPRQEPGKLKQFVCPNYGKTNRLGELCYKTYAGYNGLKAHLNTAKNGCNPNYDKETNTVNLKKRHTEGAGVEQRAFSQNPDPATKTLPTNQQYAQPQWPQPLNNLNQSQAAFAQSFQPQWLQPLNHLNQSQVAFEKAFQPAHNPLQPCVPTFSQPSRSAEPIQPRHHLEILPSAQDALAMSGVEAQDPADDVAVSSSGPPPLPKEPIRYVEWPLVSDPRSKPRSPSSVTSDYVSGEILEIAETPRADALRAEFWTRHYKLCELYEAWKLDHDDFADIFDAFEADNQNPQLQRRTSLAMGTLKNRQQDWTKGKAEYLSWIAANPALAIILRCIKEEMGRNQKLKQFAQKEENASSSEEKRQLSQERKADHRALWNIRIKAQKDAEAAIRRCSEGIAGQHSLGQEESRDGENQSITTEAVEAGLEFVAEYTYGDQHQAATNNNLAHSLAAAAHRQQILEQTDAMLSGTRFWAGRPEQDMNLQGHHEGFGSNKHATENSYSMELDGFPLLQGSSVQRQEANNGDTAETANGCVVAGVSDVTPQTGMGSFLRASSAQPAAPGHKRYNSSPSVTGMDESPMRRLKRKSLSQHQMNPPAKRLQATPGSVNNNQIHTQMPTAQNQAPRTEGIPGGAKLASPGVCGDVRASIKSGIDAVLSVIESEASDTGIVFDQLLMDGAGTTFDVSKKEEFISRIETACLDAVRVTGVTNPKMVFIKTADRALRNLLGEAQTMGTALGRELFVGSIPDGEVKKAQMWMMLKYKQIIHAYESAAVPQSSEPPRGNTSVLVPQQPDTGHQGSFSTAPVYPDPPAFQYPYQEYSNVQQQMVYPEPLQDPFGYAPQVPVSATHSMHPEPFPSFDGSFQTQPMFSTLNPHPVAFGMSDNGGLNNQALNNQGVNESASPSPAPEPNTPEEASIAPTQTPRVSRSSRKKTGDTNRSPAKMPPSKTSRRKSSSANNTGRYVPKTFYSFSESSWFIFSAAASGEQKSYRLDKGKGVDKAQKLMDEFLSILQERKVSRIPPAYAFCAWLDHDKNLTNLDQCITTGQPIDPIQYL</sequence>
<feature type="region of interest" description="Disordered" evidence="1">
    <location>
        <begin position="73"/>
        <end position="95"/>
    </location>
</feature>
<name>A0AAV9HKM0_9PEZI</name>
<feature type="region of interest" description="Disordered" evidence="1">
    <location>
        <begin position="558"/>
        <end position="609"/>
    </location>
</feature>
<feature type="compositionally biased region" description="Basic and acidic residues" evidence="1">
    <location>
        <begin position="354"/>
        <end position="373"/>
    </location>
</feature>
<dbReference type="EMBL" id="MU864996">
    <property type="protein sequence ID" value="KAK4461157.1"/>
    <property type="molecule type" value="Genomic_DNA"/>
</dbReference>
<gene>
    <name evidence="2" type="ORF">QBC42DRAFT_347393</name>
</gene>
<reference evidence="2" key="1">
    <citation type="journal article" date="2023" name="Mol. Phylogenet. Evol.">
        <title>Genome-scale phylogeny and comparative genomics of the fungal order Sordariales.</title>
        <authorList>
            <person name="Hensen N."/>
            <person name="Bonometti L."/>
            <person name="Westerberg I."/>
            <person name="Brannstrom I.O."/>
            <person name="Guillou S."/>
            <person name="Cros-Aarteil S."/>
            <person name="Calhoun S."/>
            <person name="Haridas S."/>
            <person name="Kuo A."/>
            <person name="Mondo S."/>
            <person name="Pangilinan J."/>
            <person name="Riley R."/>
            <person name="LaButti K."/>
            <person name="Andreopoulos B."/>
            <person name="Lipzen A."/>
            <person name="Chen C."/>
            <person name="Yan M."/>
            <person name="Daum C."/>
            <person name="Ng V."/>
            <person name="Clum A."/>
            <person name="Steindorff A."/>
            <person name="Ohm R.A."/>
            <person name="Martin F."/>
            <person name="Silar P."/>
            <person name="Natvig D.O."/>
            <person name="Lalanne C."/>
            <person name="Gautier V."/>
            <person name="Ament-Velasquez S.L."/>
            <person name="Kruys A."/>
            <person name="Hutchinson M.I."/>
            <person name="Powell A.J."/>
            <person name="Barry K."/>
            <person name="Miller A.N."/>
            <person name="Grigoriev I.V."/>
            <person name="Debuchy R."/>
            <person name="Gladieux P."/>
            <person name="Hiltunen Thoren M."/>
            <person name="Johannesson H."/>
        </authorList>
    </citation>
    <scope>NUCLEOTIDE SEQUENCE</scope>
    <source>
        <strain evidence="2">PSN324</strain>
    </source>
</reference>
<accession>A0AAV9HKM0</accession>
<protein>
    <submittedName>
        <fullName evidence="2">Uncharacterized protein</fullName>
    </submittedName>
</protein>
<evidence type="ECO:0000313" key="3">
    <source>
        <dbReference type="Proteomes" id="UP001321749"/>
    </source>
</evidence>
<feature type="region of interest" description="Disordered" evidence="1">
    <location>
        <begin position="351"/>
        <end position="373"/>
    </location>
</feature>
<evidence type="ECO:0000256" key="1">
    <source>
        <dbReference type="SAM" id="MobiDB-lite"/>
    </source>
</evidence>
<proteinExistence type="predicted"/>
<feature type="compositionally biased region" description="Polar residues" evidence="1">
    <location>
        <begin position="777"/>
        <end position="806"/>
    </location>
</feature>
<dbReference type="Proteomes" id="UP001321749">
    <property type="component" value="Unassembled WGS sequence"/>
</dbReference>
<comment type="caution">
    <text evidence="2">The sequence shown here is derived from an EMBL/GenBank/DDBJ whole genome shotgun (WGS) entry which is preliminary data.</text>
</comment>
<keyword evidence="3" id="KW-1185">Reference proteome</keyword>
<reference evidence="2" key="2">
    <citation type="submission" date="2023-06" db="EMBL/GenBank/DDBJ databases">
        <authorList>
            <consortium name="Lawrence Berkeley National Laboratory"/>
            <person name="Mondo S.J."/>
            <person name="Hensen N."/>
            <person name="Bonometti L."/>
            <person name="Westerberg I."/>
            <person name="Brannstrom I.O."/>
            <person name="Guillou S."/>
            <person name="Cros-Aarteil S."/>
            <person name="Calhoun S."/>
            <person name="Haridas S."/>
            <person name="Kuo A."/>
            <person name="Pangilinan J."/>
            <person name="Riley R."/>
            <person name="Labutti K."/>
            <person name="Andreopoulos B."/>
            <person name="Lipzen A."/>
            <person name="Chen C."/>
            <person name="Yanf M."/>
            <person name="Daum C."/>
            <person name="Ng V."/>
            <person name="Clum A."/>
            <person name="Steindorff A."/>
            <person name="Ohm R."/>
            <person name="Martin F."/>
            <person name="Silar P."/>
            <person name="Natvig D."/>
            <person name="Lalanne C."/>
            <person name="Gautier V."/>
            <person name="Ament-Velasquez S.L."/>
            <person name="Kruys A."/>
            <person name="Hutchinson M.I."/>
            <person name="Powell A.J."/>
            <person name="Barry K."/>
            <person name="Miller A.N."/>
            <person name="Grigoriev I.V."/>
            <person name="Debuchy R."/>
            <person name="Gladieux P."/>
            <person name="Thoren M.H."/>
            <person name="Johannesson H."/>
        </authorList>
    </citation>
    <scope>NUCLEOTIDE SEQUENCE</scope>
    <source>
        <strain evidence="2">PSN324</strain>
    </source>
</reference>
<feature type="compositionally biased region" description="Low complexity" evidence="1">
    <location>
        <begin position="887"/>
        <end position="906"/>
    </location>
</feature>
<feature type="compositionally biased region" description="Polar residues" evidence="1">
    <location>
        <begin position="83"/>
        <end position="95"/>
    </location>
</feature>
<feature type="region of interest" description="Disordered" evidence="1">
    <location>
        <begin position="877"/>
        <end position="961"/>
    </location>
</feature>
<organism evidence="2 3">
    <name type="scientific">Cladorrhinum samala</name>
    <dbReference type="NCBI Taxonomy" id="585594"/>
    <lineage>
        <taxon>Eukaryota</taxon>
        <taxon>Fungi</taxon>
        <taxon>Dikarya</taxon>
        <taxon>Ascomycota</taxon>
        <taxon>Pezizomycotina</taxon>
        <taxon>Sordariomycetes</taxon>
        <taxon>Sordariomycetidae</taxon>
        <taxon>Sordariales</taxon>
        <taxon>Podosporaceae</taxon>
        <taxon>Cladorrhinum</taxon>
    </lineage>
</organism>
<dbReference type="AlphaFoldDB" id="A0AAV9HKM0"/>